<feature type="transmembrane region" description="Helical" evidence="1">
    <location>
        <begin position="12"/>
        <end position="35"/>
    </location>
</feature>
<dbReference type="AlphaFoldDB" id="A0A7W9BAE3"/>
<protein>
    <submittedName>
        <fullName evidence="2">Uncharacterized protein</fullName>
    </submittedName>
</protein>
<evidence type="ECO:0000256" key="1">
    <source>
        <dbReference type="SAM" id="Phobius"/>
    </source>
</evidence>
<dbReference type="Proteomes" id="UP000546200">
    <property type="component" value="Unassembled WGS sequence"/>
</dbReference>
<reference evidence="2 3" key="1">
    <citation type="submission" date="2020-08" db="EMBL/GenBank/DDBJ databases">
        <title>Genomic Encyclopedia of Type Strains, Phase IV (KMG-IV): sequencing the most valuable type-strain genomes for metagenomic binning, comparative biology and taxonomic classification.</title>
        <authorList>
            <person name="Goeker M."/>
        </authorList>
    </citation>
    <scope>NUCLEOTIDE SEQUENCE [LARGE SCALE GENOMIC DNA]</scope>
    <source>
        <strain evidence="2 3">DSM 100044</strain>
    </source>
</reference>
<dbReference type="RefSeq" id="WP_184053562.1">
    <property type="nucleotide sequence ID" value="NZ_JACIJK010000001.1"/>
</dbReference>
<keyword evidence="1" id="KW-0812">Transmembrane</keyword>
<accession>A0A7W9BAE3</accession>
<evidence type="ECO:0000313" key="2">
    <source>
        <dbReference type="EMBL" id="MBB5713398.1"/>
    </source>
</evidence>
<keyword evidence="3" id="KW-1185">Reference proteome</keyword>
<keyword evidence="1" id="KW-1133">Transmembrane helix</keyword>
<sequence>MGRARAWPSAVLARVLVAEAEAVWLGLAWLVAAGAQRPTRRRTRHGGVIVGGGAEALVAAMEPLALA</sequence>
<name>A0A7W9BAE3_9SPHN</name>
<gene>
    <name evidence="2" type="ORF">FHS94_000217</name>
</gene>
<dbReference type="EMBL" id="JACIJK010000001">
    <property type="protein sequence ID" value="MBB5713398.1"/>
    <property type="molecule type" value="Genomic_DNA"/>
</dbReference>
<organism evidence="2 3">
    <name type="scientific">Sphingomonas aerophila</name>
    <dbReference type="NCBI Taxonomy" id="1344948"/>
    <lineage>
        <taxon>Bacteria</taxon>
        <taxon>Pseudomonadati</taxon>
        <taxon>Pseudomonadota</taxon>
        <taxon>Alphaproteobacteria</taxon>
        <taxon>Sphingomonadales</taxon>
        <taxon>Sphingomonadaceae</taxon>
        <taxon>Sphingomonas</taxon>
    </lineage>
</organism>
<evidence type="ECO:0000313" key="3">
    <source>
        <dbReference type="Proteomes" id="UP000546200"/>
    </source>
</evidence>
<proteinExistence type="predicted"/>
<keyword evidence="1" id="KW-0472">Membrane</keyword>
<comment type="caution">
    <text evidence="2">The sequence shown here is derived from an EMBL/GenBank/DDBJ whole genome shotgun (WGS) entry which is preliminary data.</text>
</comment>